<reference evidence="3 4" key="1">
    <citation type="submission" date="2019-09" db="EMBL/GenBank/DDBJ databases">
        <title>Nocardioides panacisoli sp. nov., isolated from the soil of a ginseng field.</title>
        <authorList>
            <person name="Cho C."/>
        </authorList>
    </citation>
    <scope>NUCLEOTIDE SEQUENCE [LARGE SCALE GENOMIC DNA]</scope>
    <source>
        <strain evidence="3 4">BN130099</strain>
    </source>
</reference>
<evidence type="ECO:0000256" key="1">
    <source>
        <dbReference type="SAM" id="MobiDB-lite"/>
    </source>
</evidence>
<keyword evidence="4" id="KW-1185">Reference proteome</keyword>
<feature type="region of interest" description="Disordered" evidence="1">
    <location>
        <begin position="1"/>
        <end position="69"/>
    </location>
</feature>
<sequence>MDDTPDGGDLTPPGPPPSATPEPERPTGGLSMDDWIAAQRSRPAEPRGFPQADLPHASPYAPMPPLGSPPPVREFDRASLVGFALSLTGIASIVGVVLGVLGLRRTADGTKDGRWAAILAVVIGLVATLGIVVAVAGMVWFRDNVRTTARVEAGTCVDVDDSDGVLFFPRSCTSPHHGEVVATGKFRGRAAIAIINAPAAQFCFAMADEGYRRAARTGDYSVSLVFSAEERGHPGPDDSFACYYSRRDGLSLDEPIPTGAGS</sequence>
<dbReference type="EMBL" id="VUJV01000003">
    <property type="protein sequence ID" value="KAA1418682.1"/>
    <property type="molecule type" value="Genomic_DNA"/>
</dbReference>
<proteinExistence type="predicted"/>
<comment type="caution">
    <text evidence="3">The sequence shown here is derived from an EMBL/GenBank/DDBJ whole genome shotgun (WGS) entry which is preliminary data.</text>
</comment>
<gene>
    <name evidence="3" type="ORF">F0U44_09300</name>
</gene>
<protein>
    <recommendedName>
        <fullName evidence="5">DUF4190 domain-containing protein</fullName>
    </recommendedName>
</protein>
<feature type="transmembrane region" description="Helical" evidence="2">
    <location>
        <begin position="115"/>
        <end position="141"/>
    </location>
</feature>
<accession>A0A5B1LDG5</accession>
<evidence type="ECO:0008006" key="5">
    <source>
        <dbReference type="Google" id="ProtNLM"/>
    </source>
</evidence>
<evidence type="ECO:0000313" key="4">
    <source>
        <dbReference type="Proteomes" id="UP000325003"/>
    </source>
</evidence>
<evidence type="ECO:0000256" key="2">
    <source>
        <dbReference type="SAM" id="Phobius"/>
    </source>
</evidence>
<reference evidence="3 4" key="2">
    <citation type="submission" date="2019-09" db="EMBL/GenBank/DDBJ databases">
        <authorList>
            <person name="Jin C."/>
        </authorList>
    </citation>
    <scope>NUCLEOTIDE SEQUENCE [LARGE SCALE GENOMIC DNA]</scope>
    <source>
        <strain evidence="3 4">BN130099</strain>
    </source>
</reference>
<keyword evidence="2" id="KW-0472">Membrane</keyword>
<dbReference type="RefSeq" id="WP_149728022.1">
    <property type="nucleotide sequence ID" value="NZ_VUJV01000003.1"/>
</dbReference>
<keyword evidence="2" id="KW-0812">Transmembrane</keyword>
<feature type="transmembrane region" description="Helical" evidence="2">
    <location>
        <begin position="80"/>
        <end position="103"/>
    </location>
</feature>
<dbReference type="AlphaFoldDB" id="A0A5B1LDG5"/>
<dbReference type="Proteomes" id="UP000325003">
    <property type="component" value="Unassembled WGS sequence"/>
</dbReference>
<name>A0A5B1LDG5_9ACTN</name>
<evidence type="ECO:0000313" key="3">
    <source>
        <dbReference type="EMBL" id="KAA1418682.1"/>
    </source>
</evidence>
<organism evidence="3 4">
    <name type="scientific">Nocardioides humilatus</name>
    <dbReference type="NCBI Taxonomy" id="2607660"/>
    <lineage>
        <taxon>Bacteria</taxon>
        <taxon>Bacillati</taxon>
        <taxon>Actinomycetota</taxon>
        <taxon>Actinomycetes</taxon>
        <taxon>Propionibacteriales</taxon>
        <taxon>Nocardioidaceae</taxon>
        <taxon>Nocardioides</taxon>
    </lineage>
</organism>
<keyword evidence="2" id="KW-1133">Transmembrane helix</keyword>